<comment type="similarity">
    <text evidence="1">Belongs to the intimin/invasin family.</text>
</comment>
<proteinExistence type="inferred from homology"/>
<dbReference type="RefSeq" id="WP_303736155.1">
    <property type="nucleotide sequence ID" value="NZ_SUTE01000015.1"/>
</dbReference>
<dbReference type="Proteomes" id="UP000762703">
    <property type="component" value="Unassembled WGS sequence"/>
</dbReference>
<dbReference type="EMBL" id="SUTE01000015">
    <property type="protein sequence ID" value="MBE6504506.1"/>
    <property type="molecule type" value="Genomic_DNA"/>
</dbReference>
<dbReference type="AlphaFoldDB" id="A0A8T3VE48"/>
<name>A0A8T3VE48_9EURY</name>
<protein>
    <submittedName>
        <fullName evidence="3">Ig-like domain repeat protein</fullName>
    </submittedName>
</protein>
<reference evidence="3" key="1">
    <citation type="submission" date="2019-04" db="EMBL/GenBank/DDBJ databases">
        <title>Evolution of Biomass-Degrading Anaerobic Consortia Revealed by Metagenomics.</title>
        <authorList>
            <person name="Peng X."/>
        </authorList>
    </citation>
    <scope>NUCLEOTIDE SEQUENCE</scope>
    <source>
        <strain evidence="3">SIG12</strain>
    </source>
</reference>
<dbReference type="InterPro" id="IPR013783">
    <property type="entry name" value="Ig-like_fold"/>
</dbReference>
<evidence type="ECO:0000313" key="4">
    <source>
        <dbReference type="Proteomes" id="UP000762703"/>
    </source>
</evidence>
<comment type="caution">
    <text evidence="3">The sequence shown here is derived from an EMBL/GenBank/DDBJ whole genome shotgun (WGS) entry which is preliminary data.</text>
</comment>
<dbReference type="InterPro" id="IPR008964">
    <property type="entry name" value="Invasin/intimin_cell_adhesion"/>
</dbReference>
<organism evidence="3 4">
    <name type="scientific">Methanobrevibacter millerae</name>
    <dbReference type="NCBI Taxonomy" id="230361"/>
    <lineage>
        <taxon>Archaea</taxon>
        <taxon>Methanobacteriati</taxon>
        <taxon>Methanobacteriota</taxon>
        <taxon>Methanomada group</taxon>
        <taxon>Methanobacteria</taxon>
        <taxon>Methanobacteriales</taxon>
        <taxon>Methanobacteriaceae</taxon>
        <taxon>Methanobrevibacter</taxon>
    </lineage>
</organism>
<dbReference type="InterPro" id="IPR003344">
    <property type="entry name" value="Big_1_dom"/>
</dbReference>
<dbReference type="SUPFAM" id="SSF49373">
    <property type="entry name" value="Invasin/intimin cell-adhesion fragments"/>
    <property type="match status" value="1"/>
</dbReference>
<gene>
    <name evidence="3" type="ORF">E7Z73_02000</name>
</gene>
<feature type="domain" description="Big-1" evidence="2">
    <location>
        <begin position="583"/>
        <end position="673"/>
    </location>
</feature>
<evidence type="ECO:0000256" key="1">
    <source>
        <dbReference type="ARBA" id="ARBA00010116"/>
    </source>
</evidence>
<accession>A0A8T3VE48</accession>
<dbReference type="Gene3D" id="2.60.40.10">
    <property type="entry name" value="Immunoglobulins"/>
    <property type="match status" value="2"/>
</dbReference>
<sequence length="758" mass="84820">MFSKKFLMALSVLVIFFYVFGAVSASDDLNATQISTYGDIVYETPFEEAEFNLSTSECASFIIQENGETIYGFRQDSPINGHGVEINAIDWYGYHVLKQEIDDNDNYFCHCIVTEHGWVFGQGGSQYNDSNRAIDQIAATMIQTNNIEASYLAQISKILSPYGYGHFVIKAPDGRYGISFVNTYWTGTLQQGQYLLVPNYYSYYNRGNYKNYNSNPVEAIISLCSHDYSGLNRRNLYIYDYKAKETADGVFYGADVYVTNDNGRNVGLNTAGIVTHFFFKGQYFPASSVPQMPGKIYAGTHIFDSQFFGDSIELLVGKSSVLFGDESTLYYRIKYLSTAKRIVFSFGENVDFVSGIKSHGSFSYDSAQHKLYWDTPAASDNRDILFTIKANAKGNFNVLTSIEGMTKTHNFNYYVTDYGAHLYASDVEKYVGGTQRLTVSLKDNYGVPLIGETVGISINGQYYYRTIGDNGYTSLAINLVPGEYDAVVDYDGTLGKNQTNVKIKVLGTVFGEDIVKYYKNGTQFSASFLDGNGNVLKNSDIEFNINGVFYTRKTNKYGVAKLNINLEPGKYIITSINKLTNDFFANSIVVKPVLVENTDLVKYYRNNSQYTVKVLDGEGNPSAGQKVTFNINGVFYTRTTNENGTAKLNINLEPGQYIITSTYNGASVSNKINVLTRLVSYDLEMNYKDGSVFEAVVLDEIGNPASGENLTFNINGIFYNRITKSDGMARLNINLMPGEYIITSYWNNYVKSNTIKIN</sequence>
<evidence type="ECO:0000259" key="2">
    <source>
        <dbReference type="SMART" id="SM00634"/>
    </source>
</evidence>
<evidence type="ECO:0000313" key="3">
    <source>
        <dbReference type="EMBL" id="MBE6504506.1"/>
    </source>
</evidence>
<dbReference type="SMART" id="SM00634">
    <property type="entry name" value="BID_1"/>
    <property type="match status" value="1"/>
</dbReference>